<accession>A0AA38GDY6</accession>
<dbReference type="InterPro" id="IPR006045">
    <property type="entry name" value="Cupin_1"/>
</dbReference>
<keyword evidence="3" id="KW-1185">Reference proteome</keyword>
<dbReference type="InterPro" id="IPR011051">
    <property type="entry name" value="RmlC_Cupin_sf"/>
</dbReference>
<proteinExistence type="predicted"/>
<reference evidence="2 3" key="1">
    <citation type="journal article" date="2021" name="Nat. Plants">
        <title>The Taxus genome provides insights into paclitaxel biosynthesis.</title>
        <authorList>
            <person name="Xiong X."/>
            <person name="Gou J."/>
            <person name="Liao Q."/>
            <person name="Li Y."/>
            <person name="Zhou Q."/>
            <person name="Bi G."/>
            <person name="Li C."/>
            <person name="Du R."/>
            <person name="Wang X."/>
            <person name="Sun T."/>
            <person name="Guo L."/>
            <person name="Liang H."/>
            <person name="Lu P."/>
            <person name="Wu Y."/>
            <person name="Zhang Z."/>
            <person name="Ro D.K."/>
            <person name="Shang Y."/>
            <person name="Huang S."/>
            <person name="Yan J."/>
        </authorList>
    </citation>
    <scope>NUCLEOTIDE SEQUENCE [LARGE SCALE GENOMIC DNA]</scope>
    <source>
        <strain evidence="2">Ta-2019</strain>
    </source>
</reference>
<dbReference type="PANTHER" id="PTHR31189:SF2">
    <property type="entry name" value="RMLC-LIKE CUPINS SUPERFAMILY PROTEIN"/>
    <property type="match status" value="1"/>
</dbReference>
<dbReference type="InterPro" id="IPR014710">
    <property type="entry name" value="RmlC-like_jellyroll"/>
</dbReference>
<dbReference type="SUPFAM" id="SSF51182">
    <property type="entry name" value="RmlC-like cupins"/>
    <property type="match status" value="1"/>
</dbReference>
<gene>
    <name evidence="2" type="ORF">KI387_016143</name>
</gene>
<name>A0AA38GDY6_TAXCH</name>
<feature type="non-terminal residue" evidence="2">
    <location>
        <position position="1"/>
    </location>
</feature>
<organism evidence="2 3">
    <name type="scientific">Taxus chinensis</name>
    <name type="common">Chinese yew</name>
    <name type="synonym">Taxus wallichiana var. chinensis</name>
    <dbReference type="NCBI Taxonomy" id="29808"/>
    <lineage>
        <taxon>Eukaryota</taxon>
        <taxon>Viridiplantae</taxon>
        <taxon>Streptophyta</taxon>
        <taxon>Embryophyta</taxon>
        <taxon>Tracheophyta</taxon>
        <taxon>Spermatophyta</taxon>
        <taxon>Pinopsida</taxon>
        <taxon>Pinidae</taxon>
        <taxon>Conifers II</taxon>
        <taxon>Cupressales</taxon>
        <taxon>Taxaceae</taxon>
        <taxon>Taxus</taxon>
    </lineage>
</organism>
<evidence type="ECO:0000313" key="3">
    <source>
        <dbReference type="Proteomes" id="UP000824469"/>
    </source>
</evidence>
<sequence length="139" mass="16107">VSRSEVESLLSGQSQGPILYITERQWESLMPRSDYIHGCSWQWSFFLQSFLNPRKRTAKKFDSFNVLNKNPNFENDYGWSIAFSNGAMVAHHYNPRGAEYGIITRGEGRIQIQFPNGTRGMDMDVKVGDVFWVPQYYLV</sequence>
<dbReference type="AlphaFoldDB" id="A0AA38GDY6"/>
<dbReference type="InterPro" id="IPR050253">
    <property type="entry name" value="Seed_Storage-Functional"/>
</dbReference>
<dbReference type="Proteomes" id="UP000824469">
    <property type="component" value="Unassembled WGS sequence"/>
</dbReference>
<dbReference type="Gene3D" id="2.60.120.10">
    <property type="entry name" value="Jelly Rolls"/>
    <property type="match status" value="1"/>
</dbReference>
<feature type="domain" description="Cupin type-1" evidence="1">
    <location>
        <begin position="80"/>
        <end position="138"/>
    </location>
</feature>
<comment type="caution">
    <text evidence="2">The sequence shown here is derived from an EMBL/GenBank/DDBJ whole genome shotgun (WGS) entry which is preliminary data.</text>
</comment>
<protein>
    <recommendedName>
        <fullName evidence="1">Cupin type-1 domain-containing protein</fullName>
    </recommendedName>
</protein>
<dbReference type="Pfam" id="PF00190">
    <property type="entry name" value="Cupin_1"/>
    <property type="match status" value="1"/>
</dbReference>
<dbReference type="EMBL" id="JAHRHJ020000003">
    <property type="protein sequence ID" value="KAH9321504.1"/>
    <property type="molecule type" value="Genomic_DNA"/>
</dbReference>
<evidence type="ECO:0000259" key="1">
    <source>
        <dbReference type="Pfam" id="PF00190"/>
    </source>
</evidence>
<feature type="non-terminal residue" evidence="2">
    <location>
        <position position="139"/>
    </location>
</feature>
<dbReference type="PANTHER" id="PTHR31189">
    <property type="entry name" value="OS03G0336100 PROTEIN-RELATED"/>
    <property type="match status" value="1"/>
</dbReference>
<evidence type="ECO:0000313" key="2">
    <source>
        <dbReference type="EMBL" id="KAH9321504.1"/>
    </source>
</evidence>